<dbReference type="AlphaFoldDB" id="A0A6N7XKZ2"/>
<comment type="caution">
    <text evidence="2">The sequence shown here is derived from an EMBL/GenBank/DDBJ whole genome shotgun (WGS) entry which is preliminary data.</text>
</comment>
<keyword evidence="2" id="KW-0808">Transferase</keyword>
<dbReference type="Pfam" id="PF13302">
    <property type="entry name" value="Acetyltransf_3"/>
    <property type="match status" value="1"/>
</dbReference>
<evidence type="ECO:0000313" key="2">
    <source>
        <dbReference type="EMBL" id="MSU02741.1"/>
    </source>
</evidence>
<name>A0A6N7XKZ2_9FIRM</name>
<dbReference type="RefSeq" id="WP_154441850.1">
    <property type="nucleotide sequence ID" value="NZ_JAHLPJ010000001.1"/>
</dbReference>
<reference evidence="2 3" key="1">
    <citation type="submission" date="2019-09" db="EMBL/GenBank/DDBJ databases">
        <title>In-depth cultivation of the pig gut microbiome towards novel bacterial diversity and tailored functional studies.</title>
        <authorList>
            <person name="Wylensek D."/>
            <person name="Hitch T.C.A."/>
            <person name="Clavel T."/>
        </authorList>
    </citation>
    <scope>NUCLEOTIDE SEQUENCE [LARGE SCALE GENOMIC DNA]</scope>
    <source>
        <strain evidence="2 3">WCA3-693-APC-4?</strain>
    </source>
</reference>
<evidence type="ECO:0000259" key="1">
    <source>
        <dbReference type="PROSITE" id="PS51186"/>
    </source>
</evidence>
<dbReference type="SUPFAM" id="SSF55729">
    <property type="entry name" value="Acyl-CoA N-acyltransferases (Nat)"/>
    <property type="match status" value="1"/>
</dbReference>
<gene>
    <name evidence="2" type="ORF">FYJ83_14865</name>
</gene>
<keyword evidence="3" id="KW-1185">Reference proteome</keyword>
<dbReference type="InterPro" id="IPR000182">
    <property type="entry name" value="GNAT_dom"/>
</dbReference>
<dbReference type="PANTHER" id="PTHR43415">
    <property type="entry name" value="SPERMIDINE N(1)-ACETYLTRANSFERASE"/>
    <property type="match status" value="1"/>
</dbReference>
<dbReference type="GO" id="GO:0016747">
    <property type="term" value="F:acyltransferase activity, transferring groups other than amino-acyl groups"/>
    <property type="evidence" value="ECO:0007669"/>
    <property type="project" value="InterPro"/>
</dbReference>
<accession>A0A6N7XKZ2</accession>
<protein>
    <submittedName>
        <fullName evidence="2">GNAT family N-acetyltransferase</fullName>
    </submittedName>
</protein>
<proteinExistence type="predicted"/>
<evidence type="ECO:0000313" key="3">
    <source>
        <dbReference type="Proteomes" id="UP000469523"/>
    </source>
</evidence>
<dbReference type="EMBL" id="VUNQ01000041">
    <property type="protein sequence ID" value="MSU02741.1"/>
    <property type="molecule type" value="Genomic_DNA"/>
</dbReference>
<dbReference type="Proteomes" id="UP000469523">
    <property type="component" value="Unassembled WGS sequence"/>
</dbReference>
<dbReference type="InterPro" id="IPR016181">
    <property type="entry name" value="Acyl_CoA_acyltransferase"/>
</dbReference>
<dbReference type="PANTHER" id="PTHR43415:SF5">
    <property type="entry name" value="ACETYLTRANSFERASE"/>
    <property type="match status" value="1"/>
</dbReference>
<dbReference type="Gene3D" id="3.40.630.30">
    <property type="match status" value="1"/>
</dbReference>
<organism evidence="2 3">
    <name type="scientific">Tissierella pigra</name>
    <dbReference type="NCBI Taxonomy" id="2607614"/>
    <lineage>
        <taxon>Bacteria</taxon>
        <taxon>Bacillati</taxon>
        <taxon>Bacillota</taxon>
        <taxon>Tissierellia</taxon>
        <taxon>Tissierellales</taxon>
        <taxon>Tissierellaceae</taxon>
        <taxon>Tissierella</taxon>
    </lineage>
</organism>
<feature type="domain" description="N-acetyltransferase" evidence="1">
    <location>
        <begin position="11"/>
        <end position="178"/>
    </location>
</feature>
<sequence>MTSNYWVGKKIRLRAVELKDIDSFFKASFDADTDLDRFCDEIHFPQSKEKMRERLENIIKSESQSDEFWWIIEDINGNAVGNINTFECNRRIGTFRYGIGLEKPYWGNGYAKEAIKIVLRYYFRELRYQKVNAYVYSFNQRSLKLHESLGFQQEGRLRRMVYTNGKFYDEIYYGMTCEEFDAIDIPKDL</sequence>
<dbReference type="PROSITE" id="PS51186">
    <property type="entry name" value="GNAT"/>
    <property type="match status" value="1"/>
</dbReference>